<evidence type="ECO:0000313" key="3">
    <source>
        <dbReference type="Proteomes" id="UP000612899"/>
    </source>
</evidence>
<feature type="transmembrane region" description="Helical" evidence="1">
    <location>
        <begin position="29"/>
        <end position="46"/>
    </location>
</feature>
<dbReference type="Proteomes" id="UP000612899">
    <property type="component" value="Unassembled WGS sequence"/>
</dbReference>
<dbReference type="RefSeq" id="WP_203909999.1">
    <property type="nucleotide sequence ID" value="NZ_BONY01000025.1"/>
</dbReference>
<evidence type="ECO:0000313" key="2">
    <source>
        <dbReference type="EMBL" id="GIH06174.1"/>
    </source>
</evidence>
<evidence type="ECO:0008006" key="4">
    <source>
        <dbReference type="Google" id="ProtNLM"/>
    </source>
</evidence>
<evidence type="ECO:0000256" key="1">
    <source>
        <dbReference type="SAM" id="Phobius"/>
    </source>
</evidence>
<gene>
    <name evidence="2" type="ORF">Rhe02_42410</name>
</gene>
<keyword evidence="1" id="KW-1133">Transmembrane helix</keyword>
<proteinExistence type="predicted"/>
<reference evidence="2" key="1">
    <citation type="submission" date="2021-01" db="EMBL/GenBank/DDBJ databases">
        <title>Whole genome shotgun sequence of Rhizocola hellebori NBRC 109834.</title>
        <authorList>
            <person name="Komaki H."/>
            <person name="Tamura T."/>
        </authorList>
    </citation>
    <scope>NUCLEOTIDE SEQUENCE</scope>
    <source>
        <strain evidence="2">NBRC 109834</strain>
    </source>
</reference>
<dbReference type="EMBL" id="BONY01000025">
    <property type="protein sequence ID" value="GIH06174.1"/>
    <property type="molecule type" value="Genomic_DNA"/>
</dbReference>
<keyword evidence="3" id="KW-1185">Reference proteome</keyword>
<keyword evidence="1" id="KW-0812">Transmembrane</keyword>
<keyword evidence="1" id="KW-0472">Membrane</keyword>
<protein>
    <recommendedName>
        <fullName evidence="4">5-bromo-4-chloroindolyl phosphate hydrolysis protein</fullName>
    </recommendedName>
</protein>
<sequence length="201" mass="21994">MRAKLAAPASLATAVGVFAVLFLMTHSLLWSPLLAALAALGLYLMLDDRTPAQVRDGEYAEDANRKVEEALRTVRQIRGITAQVLSPSVKHSLQQACEYVPELLTRVRKTSPNNLYSSASSLGGHLTSLAGVVEQYLDIQRKPDFYKNPAELMRGGEIAIQRFTEFTVDSLRLVNSGELAQYQANLETVAPPQLPDLGAEK</sequence>
<organism evidence="2 3">
    <name type="scientific">Rhizocola hellebori</name>
    <dbReference type="NCBI Taxonomy" id="1392758"/>
    <lineage>
        <taxon>Bacteria</taxon>
        <taxon>Bacillati</taxon>
        <taxon>Actinomycetota</taxon>
        <taxon>Actinomycetes</taxon>
        <taxon>Micromonosporales</taxon>
        <taxon>Micromonosporaceae</taxon>
        <taxon>Rhizocola</taxon>
    </lineage>
</organism>
<accession>A0A8J3VGB3</accession>
<comment type="caution">
    <text evidence="2">The sequence shown here is derived from an EMBL/GenBank/DDBJ whole genome shotgun (WGS) entry which is preliminary data.</text>
</comment>
<dbReference type="AlphaFoldDB" id="A0A8J3VGB3"/>
<name>A0A8J3VGB3_9ACTN</name>